<organism evidence="2 3">
    <name type="scientific">Flavihumibacter petaseus NBRC 106054</name>
    <dbReference type="NCBI Taxonomy" id="1220578"/>
    <lineage>
        <taxon>Bacteria</taxon>
        <taxon>Pseudomonadati</taxon>
        <taxon>Bacteroidota</taxon>
        <taxon>Chitinophagia</taxon>
        <taxon>Chitinophagales</taxon>
        <taxon>Chitinophagaceae</taxon>
        <taxon>Flavihumibacter</taxon>
    </lineage>
</organism>
<accession>A0A0E9N3G3</accession>
<dbReference type="OrthoDB" id="1003670at2"/>
<keyword evidence="1" id="KW-1133">Transmembrane helix</keyword>
<evidence type="ECO:0000313" key="3">
    <source>
        <dbReference type="Proteomes" id="UP000033121"/>
    </source>
</evidence>
<reference evidence="2 3" key="1">
    <citation type="submission" date="2015-04" db="EMBL/GenBank/DDBJ databases">
        <title>Whole genome shotgun sequence of Flavihumibacter petaseus NBRC 106054.</title>
        <authorList>
            <person name="Miyazawa S."/>
            <person name="Hosoyama A."/>
            <person name="Hashimoto M."/>
            <person name="Noguchi M."/>
            <person name="Tsuchikane K."/>
            <person name="Ohji S."/>
            <person name="Yamazoe A."/>
            <person name="Ichikawa N."/>
            <person name="Kimura A."/>
            <person name="Fujita N."/>
        </authorList>
    </citation>
    <scope>NUCLEOTIDE SEQUENCE [LARGE SCALE GENOMIC DNA]</scope>
    <source>
        <strain evidence="2 3">NBRC 106054</strain>
    </source>
</reference>
<sequence length="110" mass="12225">MEKREEILSPGAGIYNHAVELMVNKHLDAKATVKALMEDGHDAESANTVVRDIQRQVIKSKKADARKDMFFGALWFIGGTIATIAEISFLFYALMLFGGIQFFRGLMNGT</sequence>
<proteinExistence type="predicted"/>
<dbReference type="AlphaFoldDB" id="A0A0E9N3G3"/>
<keyword evidence="1" id="KW-0812">Transmembrane</keyword>
<keyword evidence="1" id="KW-0472">Membrane</keyword>
<dbReference type="Proteomes" id="UP000033121">
    <property type="component" value="Unassembled WGS sequence"/>
</dbReference>
<evidence type="ECO:0000256" key="1">
    <source>
        <dbReference type="SAM" id="Phobius"/>
    </source>
</evidence>
<feature type="transmembrane region" description="Helical" evidence="1">
    <location>
        <begin position="69"/>
        <end position="97"/>
    </location>
</feature>
<evidence type="ECO:0000313" key="2">
    <source>
        <dbReference type="EMBL" id="GAO44221.1"/>
    </source>
</evidence>
<comment type="caution">
    <text evidence="2">The sequence shown here is derived from an EMBL/GenBank/DDBJ whole genome shotgun (WGS) entry which is preliminary data.</text>
</comment>
<dbReference type="RefSeq" id="WP_046370177.1">
    <property type="nucleotide sequence ID" value="NZ_BBWV01000003.1"/>
</dbReference>
<name>A0A0E9N3G3_9BACT</name>
<keyword evidence="3" id="KW-1185">Reference proteome</keyword>
<gene>
    <name evidence="2" type="ORF">FPE01S_03_02590</name>
</gene>
<dbReference type="EMBL" id="BBWV01000003">
    <property type="protein sequence ID" value="GAO44221.1"/>
    <property type="molecule type" value="Genomic_DNA"/>
</dbReference>
<protein>
    <submittedName>
        <fullName evidence="2">Uncharacterized protein</fullName>
    </submittedName>
</protein>